<keyword evidence="1" id="KW-0472">Membrane</keyword>
<sequence length="253" mass="27209">MADDDVKKPNGVLVVEDVEDSEEGKQELTLYTIFNRLIAAVFFPDPDSHAPLLQRIKSSLSDNIPLLREASSNTGRHVLIWTRRGSPFRALLVVSVGTIALLVSTGLLVFMLFFAAATINAVVISLLVSLAAAGGFLALFFSCVAAIYVGALTIAVFVISTATISAVIAVLIAAGWIGFFWTLWVAVRKSIGLAKHSVSMTGSAVTAYSTAWQSRHQNFPLNRTNNDSAIAGETYLCQQLNELGRLAYLECGL</sequence>
<evidence type="ECO:0000256" key="1">
    <source>
        <dbReference type="SAM" id="Phobius"/>
    </source>
</evidence>
<keyword evidence="1" id="KW-1133">Transmembrane helix</keyword>
<feature type="transmembrane region" description="Helical" evidence="1">
    <location>
        <begin position="121"/>
        <end position="148"/>
    </location>
</feature>
<evidence type="ECO:0000313" key="2">
    <source>
        <dbReference type="EMBL" id="KAK6127482.1"/>
    </source>
</evidence>
<protein>
    <submittedName>
        <fullName evidence="2">Uncharacterized protein</fullName>
    </submittedName>
</protein>
<comment type="caution">
    <text evidence="2">The sequence shown here is derived from an EMBL/GenBank/DDBJ whole genome shotgun (WGS) entry which is preliminary data.</text>
</comment>
<dbReference type="EMBL" id="JABTTQ020001879">
    <property type="protein sequence ID" value="KAK6127482.1"/>
    <property type="molecule type" value="Genomic_DNA"/>
</dbReference>
<dbReference type="PANTHER" id="PTHR35508">
    <property type="entry name" value="VOLTAGE-DEPENDENT L-TYPE CALCIUM CHANNEL SUBUNIT"/>
    <property type="match status" value="1"/>
</dbReference>
<keyword evidence="3" id="KW-1185">Reference proteome</keyword>
<feature type="transmembrane region" description="Helical" evidence="1">
    <location>
        <begin position="154"/>
        <end position="187"/>
    </location>
</feature>
<proteinExistence type="predicted"/>
<keyword evidence="1" id="KW-0812">Transmembrane</keyword>
<feature type="transmembrane region" description="Helical" evidence="1">
    <location>
        <begin position="90"/>
        <end position="114"/>
    </location>
</feature>
<gene>
    <name evidence="2" type="ORF">DH2020_038777</name>
</gene>
<dbReference type="Proteomes" id="UP001318860">
    <property type="component" value="Unassembled WGS sequence"/>
</dbReference>
<name>A0ABR0UZA0_REHGL</name>
<dbReference type="PANTHER" id="PTHR35508:SF1">
    <property type="entry name" value="VOLTAGE-DEPENDENT L-TYPE CALCIUM CHANNEL SUBUNIT"/>
    <property type="match status" value="1"/>
</dbReference>
<evidence type="ECO:0000313" key="3">
    <source>
        <dbReference type="Proteomes" id="UP001318860"/>
    </source>
</evidence>
<reference evidence="2 3" key="1">
    <citation type="journal article" date="2021" name="Comput. Struct. Biotechnol. J.">
        <title>De novo genome assembly of the potent medicinal plant Rehmannia glutinosa using nanopore technology.</title>
        <authorList>
            <person name="Ma L."/>
            <person name="Dong C."/>
            <person name="Song C."/>
            <person name="Wang X."/>
            <person name="Zheng X."/>
            <person name="Niu Y."/>
            <person name="Chen S."/>
            <person name="Feng W."/>
        </authorList>
    </citation>
    <scope>NUCLEOTIDE SEQUENCE [LARGE SCALE GENOMIC DNA]</scope>
    <source>
        <strain evidence="2">DH-2019</strain>
    </source>
</reference>
<organism evidence="2 3">
    <name type="scientific">Rehmannia glutinosa</name>
    <name type="common">Chinese foxglove</name>
    <dbReference type="NCBI Taxonomy" id="99300"/>
    <lineage>
        <taxon>Eukaryota</taxon>
        <taxon>Viridiplantae</taxon>
        <taxon>Streptophyta</taxon>
        <taxon>Embryophyta</taxon>
        <taxon>Tracheophyta</taxon>
        <taxon>Spermatophyta</taxon>
        <taxon>Magnoliopsida</taxon>
        <taxon>eudicotyledons</taxon>
        <taxon>Gunneridae</taxon>
        <taxon>Pentapetalae</taxon>
        <taxon>asterids</taxon>
        <taxon>lamiids</taxon>
        <taxon>Lamiales</taxon>
        <taxon>Orobanchaceae</taxon>
        <taxon>Rehmannieae</taxon>
        <taxon>Rehmannia</taxon>
    </lineage>
</organism>
<accession>A0ABR0UZA0</accession>